<dbReference type="PROSITE" id="PS52004">
    <property type="entry name" value="KS3_2"/>
    <property type="match status" value="1"/>
</dbReference>
<dbReference type="InterPro" id="IPR001227">
    <property type="entry name" value="Ac_transferase_dom_sf"/>
</dbReference>
<evidence type="ECO:0000259" key="8">
    <source>
        <dbReference type="PROSITE" id="PS50075"/>
    </source>
</evidence>
<dbReference type="InterPro" id="IPR032821">
    <property type="entry name" value="PKS_assoc"/>
</dbReference>
<dbReference type="Pfam" id="PF02801">
    <property type="entry name" value="Ketoacyl-synt_C"/>
    <property type="match status" value="1"/>
</dbReference>
<dbReference type="PROSITE" id="PS50075">
    <property type="entry name" value="CARRIER"/>
    <property type="match status" value="3"/>
</dbReference>
<evidence type="ECO:0000313" key="10">
    <source>
        <dbReference type="EMBL" id="GAA2526248.1"/>
    </source>
</evidence>
<comment type="caution">
    <text evidence="10">The sequence shown here is derived from an EMBL/GenBank/DDBJ whole genome shotgun (WGS) entry which is preliminary data.</text>
</comment>
<dbReference type="SMART" id="SM00824">
    <property type="entry name" value="PKS_TE"/>
    <property type="match status" value="1"/>
</dbReference>
<dbReference type="InterPro" id="IPR050091">
    <property type="entry name" value="PKS_NRPS_Biosynth_Enz"/>
</dbReference>
<feature type="domain" description="Carrier" evidence="8">
    <location>
        <begin position="1339"/>
        <end position="1414"/>
    </location>
</feature>
<dbReference type="InterPro" id="IPR036736">
    <property type="entry name" value="ACP-like_sf"/>
</dbReference>
<dbReference type="InterPro" id="IPR020802">
    <property type="entry name" value="TesA-like"/>
</dbReference>
<dbReference type="InterPro" id="IPR057737">
    <property type="entry name" value="Condensation_MtbB-like"/>
</dbReference>
<accession>A0ABP6AWU2</accession>
<dbReference type="InterPro" id="IPR006162">
    <property type="entry name" value="Ppantetheine_attach_site"/>
</dbReference>
<dbReference type="InterPro" id="IPR016035">
    <property type="entry name" value="Acyl_Trfase/lysoPLipase"/>
</dbReference>
<dbReference type="Gene3D" id="3.40.50.1820">
    <property type="entry name" value="alpha/beta hydrolase"/>
    <property type="match status" value="2"/>
</dbReference>
<dbReference type="SUPFAM" id="SSF53474">
    <property type="entry name" value="alpha/beta-Hydrolases"/>
    <property type="match status" value="1"/>
</dbReference>
<keyword evidence="11" id="KW-1185">Reference proteome</keyword>
<keyword evidence="5" id="KW-0436">Ligase</keyword>
<feature type="region of interest" description="Disordered" evidence="7">
    <location>
        <begin position="1417"/>
        <end position="1436"/>
    </location>
</feature>
<gene>
    <name evidence="10" type="ORF">GCM10010201_26190</name>
</gene>
<evidence type="ECO:0008006" key="12">
    <source>
        <dbReference type="Google" id="ProtNLM"/>
    </source>
</evidence>
<sequence length="2818" mass="294534">MTEIAVVGLACRYPGAPDADAFWRLLRDGREGLTRFTDAELADRGVPATLRRNRSYVPVGGLIAGQEEFDPDPFGISETEAPLLDPQVRVFLECAWHALEHAGHAGGETAGSVGVYAGAALSGYLATNLAHRFDPLGGADPAGSLALHTGNVADYLPLHVAYRLGLTGPTVSVGATCATSLVAVHLAVQALAGGECDTALAGGVSLRVPQGRGYLAVPDGPFSTDGRTRSYAAGATGTVFTQGAGVVVLRRLADALADGDHIHAVILGSAVGNDGPARAGFAAPSATGQARVIAEALAVADTSPAQISYVEGHGTGTVLGDPIEVRALREVFGPAVAPWCGLGSVKGNIGHADSAAGVGGLIKAVLALREGLLPASLHADDPNPALELPGSAFELVTEARAWSGDDRRAGVSSFGIGGVDCHVVLAAAPTAAPAPPDDRPQLLLVSAATPAAGKATAAALADHLAQPAAAGSAGEPVQLAEVAHTLAVGRAMLPHRIAVAAPPAEAAAALAAASTTTMTTPARLVCAFSGGGSQFAGVGRLLYAQEPVFAATVDELAEAFGPRLGVDLRADVRAAGDDPAAVARARDPKTGLPLLFTVSVATWALLRHWGVRPDVVLGHSVGEYAAAVAAGALDLSDAAALVAERSLLMAGLPAGSMLAVPLPEEQVIDLLGRYPTLDIAAVNATDACAVAGPADAVRALRDELTGRGLDARLVGVDVAAHSRLVEPAMPALARAAAGLSPKPAETPLVTTITGQFADPADLADPQRWVRHLRAPVRFGAALDTAVGDGPALVVQVGPGALVASLAARRGRSAVPAALTTLGRADDEPAGRAELLGVLGQLWQHGVPIDHAATLAVPRRRTPLPGYAFSRRRFWVDPQPRVTGHRAPGEAAGEPSAAAPLQLPTWRQLPPLPSARLAGQRWLVVGPQPYAAQLEAALRVAGAEPATQLDADTTGVLSLIGLDGGPADERVRRAVDAYGELAQASAGADEPLALVQVTVDAEAVDGAETVDPVAAAVRGLPRVLGQELPRLRWRCLDLRSVDAAAVLAEAADLAASPQRRCWEVAGRAGRRWLREWQSWQPDAAPELPAAPVALITGGLGSVGLAVAEAWCGAHDATVVLLGRTDLAAAPAPRQEAVARLRAAGARVETHACDVTDTAALAAAIAGIVAAHGRLDLVIHAPVVVALAGLAERDDATTAAVLAPKVKGVLALRAALRQTGQRPTVLLASSAAGTIGGFGLGAYVAASRFLDAMAAAEPGWTAIDFDRWRFGTAAEAESAAEITMRHALDAADALTALTTVAALGRAGRAPDQVAASPAALNERATALPARTVSGPVTGGAALTTAAQRLIAQVWSEALGRTVDSADDDFFALGGHSLLATRVLATLRDAHGVQLRLRDLLTCPTVAALAALLPQRLDSAAQPAPTATPETAPALDADARPAATAPFPLTRVQHAYRVGRSDDYALGSVGCHFYLEHECAELDVPRYERVWNAVIARHPMLRAVVTADGQNLVLPTMPRYRVPVTDLRGHEPDQASAELNACRERLSHRVADPTRWPLIVSEVVHLPDGTSRLLLSVDVLVCDSASYLILDRELCALYRDPDVLLPPIGVDFADCVAALEQRRTTEGYAQARRYWTARELPPAPPLPVHDTNDGPPRFRRLAGELPAEAWQRLCQRATDVGATPTAALLAAYATALARWSGSDHFSLTLTVFDRPAIHPDVDNVVGEFSSLLLHEVDHRRPATFADRVRHAQRLLFDDLDHREYGGLELLAELARHGGHQGNVPVVFTGMLGIARSADGIEHDHEWLGPVVHGVSQTPQVWLDHQVFTRRGALALQWDVNTAALDPADAATAFADYVDLLTELSAPEHTWDGPAAPRPAATAAPATRDPLRGIWADLLGRDDIADDATFVSLGGDSLLAVRMTALVRQRLGVELSLPEIRSESTLTELAVLLDGRAGGAGPVAAGLRLRRRPDPEAPFPLLPLQQAYFVGQQGGWELSYDSAHYYTDVALSGVDADRAPGALTDAVGRMMAHQPMLRARVLPDGSQRILSLDDPAATTAPVSVVDLRDAADDDVRDGLAAVRERMGATGPDPQHGPGFAIGLTLLPGGAGRLHVAFSLLTADGWSAQIFARELLAYLADPNAVHAPLLIDFGDYVTTVTEAADRPEWRADRQWWTDRLADLPAAPALPLAAEPASVTVHAMGGREARLPAASWARLRAQCATHGVTPSAALAAGYAVAVAGLAGHRRFLMNTLQFSRHPLHPDVDRMIGAFSATALVPVELRPGWDFAAAARAVQEQITESLAHQLTTGVEVSRELARLRGSHRPVAPVVFQSTLGLNAALGGALDSGAGPLGRVDERDHTQFIRTPQVLLELRLYEVGEELVLSLASVDEVFAAGDLDRLFAGLTTHAHALADPAAWSAALPLPDADDPPATLAAGRDSAHEAGPPRPGLEQEIADLWRPLLGVPPTDRAADFFALGGDSLSALRMLRRVAADRAVAVPPARFLADPTIAGLAAALTASPSPSTPDPQTRAAQPQGRSEVARRLLATPRIVDDIVVPLRDGAGAPLVLLHPSGGDVRCYAELARSLVTERPVLALTDPELAGHRAPDGIDALTELYGHAVRRHAGDGPYLLGGWSMGGTVAHHLAGALRRDGASVDLVVMIDANSPERIIALEGLDQPRTEAELHLRYLRSIEAFLELGLPDDLDTAGLTQALTEAGLMHPNDGRRQRLAAFSRHLRDLADHHAVALDDSVPVVLLRADDPSPRNARIGMGVDDAYDEPDLGWGPYCPRLRVHRAPGHHYSIIHSPELAPLVSAALPNGA</sequence>
<feature type="region of interest" description="Disordered" evidence="7">
    <location>
        <begin position="2515"/>
        <end position="2535"/>
    </location>
</feature>
<dbReference type="Pfam" id="PF16197">
    <property type="entry name" value="KAsynt_C_assoc"/>
    <property type="match status" value="1"/>
</dbReference>
<dbReference type="InterPro" id="IPR020806">
    <property type="entry name" value="PKS_PP-bd"/>
</dbReference>
<evidence type="ECO:0000259" key="9">
    <source>
        <dbReference type="PROSITE" id="PS52004"/>
    </source>
</evidence>
<feature type="domain" description="Ketosynthase family 3 (KS3)" evidence="9">
    <location>
        <begin position="1"/>
        <end position="427"/>
    </location>
</feature>
<evidence type="ECO:0000256" key="7">
    <source>
        <dbReference type="SAM" id="MobiDB-lite"/>
    </source>
</evidence>
<organism evidence="10 11">
    <name type="scientific">Pilimelia columellifera subsp. columellifera</name>
    <dbReference type="NCBI Taxonomy" id="706583"/>
    <lineage>
        <taxon>Bacteria</taxon>
        <taxon>Bacillati</taxon>
        <taxon>Actinomycetota</taxon>
        <taxon>Actinomycetes</taxon>
        <taxon>Micromonosporales</taxon>
        <taxon>Micromonosporaceae</taxon>
        <taxon>Pilimelia</taxon>
    </lineage>
</organism>
<dbReference type="SUPFAM" id="SSF52777">
    <property type="entry name" value="CoA-dependent acyltransferases"/>
    <property type="match status" value="4"/>
</dbReference>
<dbReference type="Gene3D" id="3.40.50.720">
    <property type="entry name" value="NAD(P)-binding Rossmann-like Domain"/>
    <property type="match status" value="1"/>
</dbReference>
<dbReference type="InterPro" id="IPR001242">
    <property type="entry name" value="Condensation_dom"/>
</dbReference>
<evidence type="ECO:0000256" key="2">
    <source>
        <dbReference type="ARBA" id="ARBA00004924"/>
    </source>
</evidence>
<dbReference type="InterPro" id="IPR057326">
    <property type="entry name" value="KR_dom"/>
</dbReference>
<dbReference type="InterPro" id="IPR036291">
    <property type="entry name" value="NAD(P)-bd_dom_sf"/>
</dbReference>
<dbReference type="InterPro" id="IPR013968">
    <property type="entry name" value="PKS_KR"/>
</dbReference>
<dbReference type="Pfam" id="PF00975">
    <property type="entry name" value="Thioesterase"/>
    <property type="match status" value="1"/>
</dbReference>
<dbReference type="Pfam" id="PF00109">
    <property type="entry name" value="ketoacyl-synt"/>
    <property type="match status" value="1"/>
</dbReference>
<dbReference type="SUPFAM" id="SSF51735">
    <property type="entry name" value="NAD(P)-binding Rossmann-fold domains"/>
    <property type="match status" value="2"/>
</dbReference>
<feature type="domain" description="Carrier" evidence="8">
    <location>
        <begin position="1878"/>
        <end position="1953"/>
    </location>
</feature>
<dbReference type="InterPro" id="IPR009081">
    <property type="entry name" value="PP-bd_ACP"/>
</dbReference>
<evidence type="ECO:0000256" key="3">
    <source>
        <dbReference type="ARBA" id="ARBA00022450"/>
    </source>
</evidence>
<dbReference type="Gene3D" id="3.40.366.10">
    <property type="entry name" value="Malonyl-Coenzyme A Acyl Carrier Protein, domain 2"/>
    <property type="match status" value="1"/>
</dbReference>
<proteinExistence type="predicted"/>
<evidence type="ECO:0000256" key="1">
    <source>
        <dbReference type="ARBA" id="ARBA00001957"/>
    </source>
</evidence>
<dbReference type="SMART" id="SM00823">
    <property type="entry name" value="PKS_PP"/>
    <property type="match status" value="3"/>
</dbReference>
<dbReference type="SUPFAM" id="SSF52151">
    <property type="entry name" value="FabD/lysophospholipase-like"/>
    <property type="match status" value="1"/>
</dbReference>
<dbReference type="Pfam" id="PF00550">
    <property type="entry name" value="PP-binding"/>
    <property type="match status" value="3"/>
</dbReference>
<dbReference type="Pfam" id="PF00698">
    <property type="entry name" value="Acyl_transf_1"/>
    <property type="match status" value="1"/>
</dbReference>
<dbReference type="SMART" id="SM00827">
    <property type="entry name" value="PKS_AT"/>
    <property type="match status" value="1"/>
</dbReference>
<dbReference type="RefSeq" id="WP_344172760.1">
    <property type="nucleotide sequence ID" value="NZ_BAAARY010000012.1"/>
</dbReference>
<dbReference type="Gene3D" id="3.30.559.10">
    <property type="entry name" value="Chloramphenicol acetyltransferase-like domain"/>
    <property type="match status" value="2"/>
</dbReference>
<comment type="pathway">
    <text evidence="2">Siderophore biosynthesis.</text>
</comment>
<dbReference type="PANTHER" id="PTHR43775">
    <property type="entry name" value="FATTY ACID SYNTHASE"/>
    <property type="match status" value="1"/>
</dbReference>
<evidence type="ECO:0000313" key="11">
    <source>
        <dbReference type="Proteomes" id="UP001499978"/>
    </source>
</evidence>
<dbReference type="Gene3D" id="1.10.1200.10">
    <property type="entry name" value="ACP-like"/>
    <property type="match status" value="2"/>
</dbReference>
<dbReference type="SMART" id="SM00825">
    <property type="entry name" value="PKS_KS"/>
    <property type="match status" value="1"/>
</dbReference>
<dbReference type="InterPro" id="IPR014043">
    <property type="entry name" value="Acyl_transferase_dom"/>
</dbReference>
<dbReference type="Pfam" id="PF00668">
    <property type="entry name" value="Condensation"/>
    <property type="match status" value="2"/>
</dbReference>
<dbReference type="PROSITE" id="PS00012">
    <property type="entry name" value="PHOSPHOPANTETHEINE"/>
    <property type="match status" value="3"/>
</dbReference>
<reference evidence="11" key="1">
    <citation type="journal article" date="2019" name="Int. J. Syst. Evol. Microbiol.">
        <title>The Global Catalogue of Microorganisms (GCM) 10K type strain sequencing project: providing services to taxonomists for standard genome sequencing and annotation.</title>
        <authorList>
            <consortium name="The Broad Institute Genomics Platform"/>
            <consortium name="The Broad Institute Genome Sequencing Center for Infectious Disease"/>
            <person name="Wu L."/>
            <person name="Ma J."/>
        </authorList>
    </citation>
    <scope>NUCLEOTIDE SEQUENCE [LARGE SCALE GENOMIC DNA]</scope>
    <source>
        <strain evidence="11">JCM 3367</strain>
    </source>
</reference>
<keyword evidence="6" id="KW-0808">Transferase</keyword>
<dbReference type="Gene3D" id="3.30.559.30">
    <property type="entry name" value="Nonribosomal peptide synthetase, condensation domain"/>
    <property type="match status" value="2"/>
</dbReference>
<dbReference type="SMART" id="SM00822">
    <property type="entry name" value="PKS_KR"/>
    <property type="match status" value="1"/>
</dbReference>
<comment type="cofactor">
    <cofactor evidence="1">
        <name>pantetheine 4'-phosphate</name>
        <dbReference type="ChEBI" id="CHEBI:47942"/>
    </cofactor>
</comment>
<dbReference type="InterPro" id="IPR014030">
    <property type="entry name" value="Ketoacyl_synth_N"/>
</dbReference>
<evidence type="ECO:0000256" key="5">
    <source>
        <dbReference type="ARBA" id="ARBA00022598"/>
    </source>
</evidence>
<dbReference type="InterPro" id="IPR016036">
    <property type="entry name" value="Malonyl_transacylase_ACP-bd"/>
</dbReference>
<dbReference type="InterPro" id="IPR020841">
    <property type="entry name" value="PKS_Beta-ketoAc_synthase_dom"/>
</dbReference>
<name>A0ABP6AWU2_9ACTN</name>
<protein>
    <recommendedName>
        <fullName evidence="12">Acyl transferase domain-containing protein</fullName>
    </recommendedName>
</protein>
<dbReference type="EMBL" id="BAAARY010000012">
    <property type="protein sequence ID" value="GAA2526248.1"/>
    <property type="molecule type" value="Genomic_DNA"/>
</dbReference>
<dbReference type="Gene3D" id="3.40.47.10">
    <property type="match status" value="1"/>
</dbReference>
<dbReference type="InterPro" id="IPR014031">
    <property type="entry name" value="Ketoacyl_synth_C"/>
</dbReference>
<dbReference type="SUPFAM" id="SSF53901">
    <property type="entry name" value="Thiolase-like"/>
    <property type="match status" value="1"/>
</dbReference>
<dbReference type="CDD" id="cd00833">
    <property type="entry name" value="PKS"/>
    <property type="match status" value="1"/>
</dbReference>
<dbReference type="CDD" id="cd19535">
    <property type="entry name" value="Cyc_NRPS"/>
    <property type="match status" value="1"/>
</dbReference>
<keyword evidence="3" id="KW-0596">Phosphopantetheine</keyword>
<dbReference type="InterPro" id="IPR023213">
    <property type="entry name" value="CAT-like_dom_sf"/>
</dbReference>
<dbReference type="Proteomes" id="UP001499978">
    <property type="component" value="Unassembled WGS sequence"/>
</dbReference>
<feature type="region of interest" description="Disordered" evidence="7">
    <location>
        <begin position="2425"/>
        <end position="2446"/>
    </location>
</feature>
<feature type="domain" description="Carrier" evidence="8">
    <location>
        <begin position="2443"/>
        <end position="2518"/>
    </location>
</feature>
<dbReference type="InterPro" id="IPR029058">
    <property type="entry name" value="AB_hydrolase_fold"/>
</dbReference>
<evidence type="ECO:0000256" key="4">
    <source>
        <dbReference type="ARBA" id="ARBA00022553"/>
    </source>
</evidence>
<dbReference type="Gene3D" id="3.30.70.3290">
    <property type="match status" value="1"/>
</dbReference>
<dbReference type="InterPro" id="IPR001031">
    <property type="entry name" value="Thioesterase"/>
</dbReference>
<dbReference type="PANTHER" id="PTHR43775:SF37">
    <property type="entry name" value="SI:DKEY-61P9.11"/>
    <property type="match status" value="1"/>
</dbReference>
<dbReference type="SUPFAM" id="SSF55048">
    <property type="entry name" value="Probable ACP-binding domain of malonyl-CoA ACP transacylase"/>
    <property type="match status" value="1"/>
</dbReference>
<dbReference type="Pfam" id="PF08659">
    <property type="entry name" value="KR"/>
    <property type="match status" value="1"/>
</dbReference>
<dbReference type="InterPro" id="IPR016039">
    <property type="entry name" value="Thiolase-like"/>
</dbReference>
<evidence type="ECO:0000256" key="6">
    <source>
        <dbReference type="ARBA" id="ARBA00022679"/>
    </source>
</evidence>
<keyword evidence="4" id="KW-0597">Phosphoprotein</keyword>
<dbReference type="SUPFAM" id="SSF47336">
    <property type="entry name" value="ACP-like"/>
    <property type="match status" value="3"/>
</dbReference>